<evidence type="ECO:0000313" key="2">
    <source>
        <dbReference type="EMBL" id="ACT48890.1"/>
    </source>
</evidence>
<dbReference type="EMBL" id="CP001672">
    <property type="protein sequence ID" value="ACT48890.1"/>
    <property type="molecule type" value="Genomic_DNA"/>
</dbReference>
<dbReference type="KEGG" id="mmb:Mmol_1988"/>
<sequence>MKMTFLLKGIIAISILAVGLLFIDLEKLKQKRELMTKSVVTAPPAKTDINKPVEEEKAFASIEINCPAQLPDLEKLYKSTPRTKIRWDAKTIDIVQGYTYWLDKGVLEEKSGKPIGSHTPINALNTTLYAAFNFPSLRGEEDKNFITDRREYRREHKVDKKVMHLIPETRIGISINYVPDWSRLPMTQEIKFWKRSYRANLTAQQKAQARKEHEIWLDKNQPINYVGDSEKFGLREIIARRTGMFYYEPINNSNPSPYGLSRFACAGATNPVSACIGHIKLDNEYLVTYSLPQQWMPCWKQVEEGVKRVVRLNTQVAK</sequence>
<keyword evidence="1" id="KW-1133">Transmembrane helix</keyword>
<feature type="transmembrane region" description="Helical" evidence="1">
    <location>
        <begin position="6"/>
        <end position="25"/>
    </location>
</feature>
<dbReference type="STRING" id="583345.Mmol_1988"/>
<keyword evidence="3" id="KW-1185">Reference proteome</keyword>
<reference evidence="2 3" key="2">
    <citation type="journal article" date="2011" name="J. Bacteriol.">
        <title>Genomes of three methylotrophs from a single niche uncover genetic and metabolic divergence of Methylophilaceae.</title>
        <authorList>
            <person name="Lapidus A."/>
            <person name="Clum A."/>
            <person name="Labutti K."/>
            <person name="Kaluzhnaya M.G."/>
            <person name="Lim S."/>
            <person name="Beck D.A."/>
            <person name="Glavina Del Rio T."/>
            <person name="Nolan M."/>
            <person name="Mavromatis K."/>
            <person name="Huntemann M."/>
            <person name="Lucas S."/>
            <person name="Lidstrom M.E."/>
            <person name="Ivanova N."/>
            <person name="Chistoserdova L."/>
        </authorList>
    </citation>
    <scope>NUCLEOTIDE SEQUENCE [LARGE SCALE GENOMIC DNA]</scope>
    <source>
        <strain evidence="3">JLW8 / ATCC BAA-1282 / DSM 17540</strain>
    </source>
</reference>
<evidence type="ECO:0000313" key="3">
    <source>
        <dbReference type="Proteomes" id="UP000002742"/>
    </source>
</evidence>
<dbReference type="OrthoDB" id="9803238at2"/>
<evidence type="ECO:0000256" key="1">
    <source>
        <dbReference type="SAM" id="Phobius"/>
    </source>
</evidence>
<dbReference type="Proteomes" id="UP000002742">
    <property type="component" value="Chromosome"/>
</dbReference>
<accession>C6WYH1</accession>
<gene>
    <name evidence="2" type="ordered locus">Mmol_1988</name>
</gene>
<organism evidence="2 3">
    <name type="scientific">Methylotenera mobilis (strain JLW8 / ATCC BAA-1282 / DSM 17540)</name>
    <dbReference type="NCBI Taxonomy" id="583345"/>
    <lineage>
        <taxon>Bacteria</taxon>
        <taxon>Pseudomonadati</taxon>
        <taxon>Pseudomonadota</taxon>
        <taxon>Betaproteobacteria</taxon>
        <taxon>Nitrosomonadales</taxon>
        <taxon>Methylophilaceae</taxon>
        <taxon>Methylotenera</taxon>
    </lineage>
</organism>
<keyword evidence="1" id="KW-0472">Membrane</keyword>
<dbReference type="RefSeq" id="WP_015832925.1">
    <property type="nucleotide sequence ID" value="NC_012968.1"/>
</dbReference>
<name>C6WYH1_METML</name>
<protein>
    <submittedName>
        <fullName evidence="2">Uncharacterized protein</fullName>
    </submittedName>
</protein>
<reference evidence="3" key="1">
    <citation type="submission" date="2009-07" db="EMBL/GenBank/DDBJ databases">
        <title>Complete sequence of Methylotenera mobilis JLW8.</title>
        <authorList>
            <consortium name="US DOE Joint Genome Institute"/>
            <person name="Lucas S."/>
            <person name="Copeland A."/>
            <person name="Lapidus A."/>
            <person name="Glavina del Rio T."/>
            <person name="Tice H."/>
            <person name="Bruce D."/>
            <person name="Goodwin L."/>
            <person name="Pitluck S."/>
            <person name="LaButti K.M."/>
            <person name="Clum A."/>
            <person name="Larimer F."/>
            <person name="Land M."/>
            <person name="Hauser L."/>
            <person name="Kyrpides N."/>
            <person name="Mikhailova N."/>
            <person name="Kayluzhnaya M."/>
            <person name="Chistoserdova L."/>
        </authorList>
    </citation>
    <scope>NUCLEOTIDE SEQUENCE [LARGE SCALE GENOMIC DNA]</scope>
    <source>
        <strain evidence="3">JLW8 / ATCC BAA-1282 / DSM 17540</strain>
    </source>
</reference>
<dbReference type="HOGENOM" id="CLU_873791_0_0_4"/>
<dbReference type="AlphaFoldDB" id="C6WYH1"/>
<proteinExistence type="predicted"/>
<keyword evidence="1" id="KW-0812">Transmembrane</keyword>